<gene>
    <name evidence="1" type="ORF">ACIA8P_35370</name>
</gene>
<dbReference type="SUPFAM" id="SSF52540">
    <property type="entry name" value="P-loop containing nucleoside triphosphate hydrolases"/>
    <property type="match status" value="1"/>
</dbReference>
<protein>
    <submittedName>
        <fullName evidence="1">Uncharacterized protein</fullName>
    </submittedName>
</protein>
<sequence length="378" mass="41459">MDSYSVTVVGPSGSGKTVYLASLFRRLAVNREEVGFFVQTDFSSAKLLNHTYGEITRPGAWPGGTILDRVQELAFTCSVRSPHGVFSPFAIKYVDYGGGLLTDVYEDGATAADEIEDRLHKANVLLVFLDGMKVVNYLEGDSRLVDELVPVFNQLQDSTAVIHFVITKWDLLHHTRTLKEVASSLLDHPEFSGFVDHHARMNERAGAIRLFPVSSVGLDFTDRGADGQMVKRPGARPHPLNVEIPFAAVLPDLFEQASQMLVDPAPDEGLEQRGRLVARLRGISGLLPTAKKVLLKRAAASPALAGLGEGIIDTVSDWADSRLNVYEGRLEADRARHRAEAEKIASNREAVKHLVEAFELLLADFERAYPGSQLSSRA</sequence>
<reference evidence="1 2" key="1">
    <citation type="submission" date="2024-10" db="EMBL/GenBank/DDBJ databases">
        <title>The Natural Products Discovery Center: Release of the First 8490 Sequenced Strains for Exploring Actinobacteria Biosynthetic Diversity.</title>
        <authorList>
            <person name="Kalkreuter E."/>
            <person name="Kautsar S.A."/>
            <person name="Yang D."/>
            <person name="Bader C.D."/>
            <person name="Teijaro C.N."/>
            <person name="Fluegel L."/>
            <person name="Davis C.M."/>
            <person name="Simpson J.R."/>
            <person name="Lauterbach L."/>
            <person name="Steele A.D."/>
            <person name="Gui C."/>
            <person name="Meng S."/>
            <person name="Li G."/>
            <person name="Viehrig K."/>
            <person name="Ye F."/>
            <person name="Su P."/>
            <person name="Kiefer A.F."/>
            <person name="Nichols A."/>
            <person name="Cepeda A.J."/>
            <person name="Yan W."/>
            <person name="Fan B."/>
            <person name="Jiang Y."/>
            <person name="Adhikari A."/>
            <person name="Zheng C.-J."/>
            <person name="Schuster L."/>
            <person name="Cowan T.M."/>
            <person name="Smanski M.J."/>
            <person name="Chevrette M.G."/>
            <person name="De Carvalho L.P.S."/>
            <person name="Shen B."/>
        </authorList>
    </citation>
    <scope>NUCLEOTIDE SEQUENCE [LARGE SCALE GENOMIC DNA]</scope>
    <source>
        <strain evidence="1 2">NPDC051599</strain>
    </source>
</reference>
<organism evidence="1 2">
    <name type="scientific">Streptomyces cellulosae</name>
    <dbReference type="NCBI Taxonomy" id="1968"/>
    <lineage>
        <taxon>Bacteria</taxon>
        <taxon>Bacillati</taxon>
        <taxon>Actinomycetota</taxon>
        <taxon>Actinomycetes</taxon>
        <taxon>Kitasatosporales</taxon>
        <taxon>Streptomycetaceae</taxon>
        <taxon>Streptomyces</taxon>
    </lineage>
</organism>
<dbReference type="Proteomes" id="UP001612415">
    <property type="component" value="Unassembled WGS sequence"/>
</dbReference>
<dbReference type="Gene3D" id="3.40.50.300">
    <property type="entry name" value="P-loop containing nucleotide triphosphate hydrolases"/>
    <property type="match status" value="1"/>
</dbReference>
<accession>A0ABW7YBT8</accession>
<dbReference type="InterPro" id="IPR027417">
    <property type="entry name" value="P-loop_NTPase"/>
</dbReference>
<dbReference type="EMBL" id="JBITDC010000017">
    <property type="protein sequence ID" value="MFI5679853.1"/>
    <property type="molecule type" value="Genomic_DNA"/>
</dbReference>
<comment type="caution">
    <text evidence="1">The sequence shown here is derived from an EMBL/GenBank/DDBJ whole genome shotgun (WGS) entry which is preliminary data.</text>
</comment>
<name>A0ABW7YBT8_STRCE</name>
<dbReference type="RefSeq" id="WP_398660275.1">
    <property type="nucleotide sequence ID" value="NZ_JBITDC010000017.1"/>
</dbReference>
<evidence type="ECO:0000313" key="2">
    <source>
        <dbReference type="Proteomes" id="UP001612415"/>
    </source>
</evidence>
<evidence type="ECO:0000313" key="1">
    <source>
        <dbReference type="EMBL" id="MFI5679853.1"/>
    </source>
</evidence>
<proteinExistence type="predicted"/>
<keyword evidence="2" id="KW-1185">Reference proteome</keyword>